<dbReference type="EMBL" id="RPFW01000002">
    <property type="protein sequence ID" value="TVZ05012.1"/>
    <property type="molecule type" value="Genomic_DNA"/>
</dbReference>
<evidence type="ECO:0008006" key="3">
    <source>
        <dbReference type="Google" id="ProtNLM"/>
    </source>
</evidence>
<dbReference type="AlphaFoldDB" id="A0A6P2C0V0"/>
<protein>
    <recommendedName>
        <fullName evidence="3">Carboxypeptidase regulatory-like domain-containing protein</fullName>
    </recommendedName>
</protein>
<evidence type="ECO:0000313" key="1">
    <source>
        <dbReference type="EMBL" id="TVZ05012.1"/>
    </source>
</evidence>
<name>A0A6P2C0V0_9ACTN</name>
<sequence>MTHPDAGSGASADGPLDDFDFRLLDDIQEMYQAVDPMPADLPERLRFLLSLRDLEIEMARFVDEELSAAAVRGAEQSRTITFDSESLTVMIRIDANSDGTVRIDGWLAPPQRREIEMKTTADPLSVSSDEQGRFAFTRVPRGTAQLIIRSAEPGQNGAGPSVVTPALIL</sequence>
<dbReference type="RefSeq" id="WP_145852718.1">
    <property type="nucleotide sequence ID" value="NZ_RPFW01000002.1"/>
</dbReference>
<dbReference type="Proteomes" id="UP000460272">
    <property type="component" value="Unassembled WGS sequence"/>
</dbReference>
<comment type="caution">
    <text evidence="1">The sequence shown here is derived from an EMBL/GenBank/DDBJ whole genome shotgun (WGS) entry which is preliminary data.</text>
</comment>
<reference evidence="1 2" key="1">
    <citation type="submission" date="2018-11" db="EMBL/GenBank/DDBJ databases">
        <title>Trebonia kvetii gen.nov., sp.nov., a novel acidophilic actinobacterium, and proposal of the new actinobacterial family Treboniaceae fam. nov.</title>
        <authorList>
            <person name="Rapoport D."/>
            <person name="Sagova-Mareckova M."/>
            <person name="Sedlacek I."/>
            <person name="Provaznik J."/>
            <person name="Kralova S."/>
            <person name="Pavlinic D."/>
            <person name="Benes V."/>
            <person name="Kopecky J."/>
        </authorList>
    </citation>
    <scope>NUCLEOTIDE SEQUENCE [LARGE SCALE GENOMIC DNA]</scope>
    <source>
        <strain evidence="1 2">15Tr583</strain>
    </source>
</reference>
<keyword evidence="2" id="KW-1185">Reference proteome</keyword>
<dbReference type="OrthoDB" id="3689408at2"/>
<proteinExistence type="predicted"/>
<organism evidence="1 2">
    <name type="scientific">Trebonia kvetii</name>
    <dbReference type="NCBI Taxonomy" id="2480626"/>
    <lineage>
        <taxon>Bacteria</taxon>
        <taxon>Bacillati</taxon>
        <taxon>Actinomycetota</taxon>
        <taxon>Actinomycetes</taxon>
        <taxon>Streptosporangiales</taxon>
        <taxon>Treboniaceae</taxon>
        <taxon>Trebonia</taxon>
    </lineage>
</organism>
<accession>A0A6P2C0V0</accession>
<evidence type="ECO:0000313" key="2">
    <source>
        <dbReference type="Proteomes" id="UP000460272"/>
    </source>
</evidence>
<gene>
    <name evidence="1" type="ORF">EAS64_10330</name>
</gene>